<keyword evidence="1" id="KW-0472">Membrane</keyword>
<sequence>MKSKSLNYLYIITIVFFGLGFFNIIFGWLGFICLILPFVLLYKDRKKTWCQGYCPRSSLFQNAFHGKSLIKKAAPSWLTKGRTKWFVLGYFCINLFILTMSTIMVSRGVRAPLERIRFLLLFQIPWNIPQILDFGSIPGWVVHLSFRVYSMMFTTTVIGLVLAGIFKPRTWCTICPVNTISDLALSKIKTKADIEIKRKGVV</sequence>
<organism evidence="3 4">
    <name type="scientific">Youngiibacter fragilis 232.1</name>
    <dbReference type="NCBI Taxonomy" id="994573"/>
    <lineage>
        <taxon>Bacteria</taxon>
        <taxon>Bacillati</taxon>
        <taxon>Bacillota</taxon>
        <taxon>Clostridia</taxon>
        <taxon>Eubacteriales</taxon>
        <taxon>Clostridiaceae</taxon>
        <taxon>Youngiibacter</taxon>
    </lineage>
</organism>
<evidence type="ECO:0000313" key="4">
    <source>
        <dbReference type="Proteomes" id="UP000017747"/>
    </source>
</evidence>
<evidence type="ECO:0000313" key="3">
    <source>
        <dbReference type="EMBL" id="ETA80946.1"/>
    </source>
</evidence>
<evidence type="ECO:0000259" key="2">
    <source>
        <dbReference type="Pfam" id="PF12801"/>
    </source>
</evidence>
<dbReference type="Proteomes" id="UP000017747">
    <property type="component" value="Unassembled WGS sequence"/>
</dbReference>
<dbReference type="STRING" id="994573.T472_0209175"/>
<dbReference type="eggNOG" id="COG0348">
    <property type="taxonomic scope" value="Bacteria"/>
</dbReference>
<feature type="domain" description="4Fe-4S ferredoxin-type" evidence="2">
    <location>
        <begin position="26"/>
        <end position="68"/>
    </location>
</feature>
<keyword evidence="4" id="KW-1185">Reference proteome</keyword>
<dbReference type="RefSeq" id="WP_023384012.1">
    <property type="nucleotide sequence ID" value="NZ_AXUN02000170.1"/>
</dbReference>
<keyword evidence="1" id="KW-1133">Transmembrane helix</keyword>
<keyword evidence="1" id="KW-0812">Transmembrane</keyword>
<proteinExistence type="predicted"/>
<feature type="domain" description="4Fe-4S ferredoxin-type" evidence="2">
    <location>
        <begin position="156"/>
        <end position="191"/>
    </location>
</feature>
<feature type="transmembrane region" description="Helical" evidence="1">
    <location>
        <begin position="7"/>
        <end position="40"/>
    </location>
</feature>
<dbReference type="OrthoDB" id="9786132at2"/>
<evidence type="ECO:0000256" key="1">
    <source>
        <dbReference type="SAM" id="Phobius"/>
    </source>
</evidence>
<reference evidence="3 4" key="1">
    <citation type="journal article" date="2014" name="Genome Announc.">
        <title>Genome Sequence of Youngiibacter fragilis, the Type Strain of the Genus Youngiibacter.</title>
        <authorList>
            <person name="Wawrik C.B."/>
            <person name="Callaghan A.V."/>
            <person name="Stamps B.W."/>
            <person name="Wawrik B."/>
        </authorList>
    </citation>
    <scope>NUCLEOTIDE SEQUENCE [LARGE SCALE GENOMIC DNA]</scope>
    <source>
        <strain evidence="3 4">232.1</strain>
    </source>
</reference>
<feature type="transmembrane region" description="Helical" evidence="1">
    <location>
        <begin position="148"/>
        <end position="166"/>
    </location>
</feature>
<name>V7I6M4_9CLOT</name>
<protein>
    <recommendedName>
        <fullName evidence="2">4Fe-4S ferredoxin-type domain-containing protein</fullName>
    </recommendedName>
</protein>
<dbReference type="EMBL" id="AXUN02000170">
    <property type="protein sequence ID" value="ETA80946.1"/>
    <property type="molecule type" value="Genomic_DNA"/>
</dbReference>
<gene>
    <name evidence="3" type="ORF">T472_0209175</name>
</gene>
<dbReference type="Pfam" id="PF12801">
    <property type="entry name" value="Fer4_5"/>
    <property type="match status" value="2"/>
</dbReference>
<dbReference type="AlphaFoldDB" id="V7I6M4"/>
<feature type="transmembrane region" description="Helical" evidence="1">
    <location>
        <begin position="85"/>
        <end position="106"/>
    </location>
</feature>
<comment type="caution">
    <text evidence="3">The sequence shown here is derived from an EMBL/GenBank/DDBJ whole genome shotgun (WGS) entry which is preliminary data.</text>
</comment>
<dbReference type="InterPro" id="IPR017896">
    <property type="entry name" value="4Fe4S_Fe-S-bd"/>
</dbReference>
<accession>V7I6M4</accession>